<keyword evidence="4" id="KW-0564">Palmitate</keyword>
<evidence type="ECO:0000256" key="4">
    <source>
        <dbReference type="ARBA" id="ARBA00023139"/>
    </source>
</evidence>
<protein>
    <submittedName>
        <fullName evidence="7">Sugar ABC transporter substrate-binding protein</fullName>
    </submittedName>
</protein>
<dbReference type="PROSITE" id="PS51257">
    <property type="entry name" value="PROKAR_LIPOPROTEIN"/>
    <property type="match status" value="1"/>
</dbReference>
<dbReference type="PANTHER" id="PTHR43649">
    <property type="entry name" value="ARABINOSE-BINDING PROTEIN-RELATED"/>
    <property type="match status" value="1"/>
</dbReference>
<dbReference type="InterPro" id="IPR006059">
    <property type="entry name" value="SBP"/>
</dbReference>
<evidence type="ECO:0000256" key="3">
    <source>
        <dbReference type="ARBA" id="ARBA00023136"/>
    </source>
</evidence>
<keyword evidence="1" id="KW-1003">Cell membrane</keyword>
<accession>A0ABP8B0J6</accession>
<reference evidence="8" key="1">
    <citation type="journal article" date="2019" name="Int. J. Syst. Evol. Microbiol.">
        <title>The Global Catalogue of Microorganisms (GCM) 10K type strain sequencing project: providing services to taxonomists for standard genome sequencing and annotation.</title>
        <authorList>
            <consortium name="The Broad Institute Genomics Platform"/>
            <consortium name="The Broad Institute Genome Sequencing Center for Infectious Disease"/>
            <person name="Wu L."/>
            <person name="Ma J."/>
        </authorList>
    </citation>
    <scope>NUCLEOTIDE SEQUENCE [LARGE SCALE GENOMIC DNA]</scope>
    <source>
        <strain evidence="8">JCM 17388</strain>
    </source>
</reference>
<gene>
    <name evidence="7" type="ORF">GCM10022252_40540</name>
</gene>
<evidence type="ECO:0000313" key="8">
    <source>
        <dbReference type="Proteomes" id="UP001501251"/>
    </source>
</evidence>
<comment type="caution">
    <text evidence="7">The sequence shown here is derived from an EMBL/GenBank/DDBJ whole genome shotgun (WGS) entry which is preliminary data.</text>
</comment>
<evidence type="ECO:0000313" key="7">
    <source>
        <dbReference type="EMBL" id="GAA4195153.1"/>
    </source>
</evidence>
<evidence type="ECO:0000256" key="5">
    <source>
        <dbReference type="ARBA" id="ARBA00023288"/>
    </source>
</evidence>
<dbReference type="PANTHER" id="PTHR43649:SF33">
    <property type="entry name" value="POLYGALACTURONAN_RHAMNOGALACTURONAN-BINDING PROTEIN YTCQ"/>
    <property type="match status" value="1"/>
</dbReference>
<evidence type="ECO:0000256" key="6">
    <source>
        <dbReference type="SAM" id="SignalP"/>
    </source>
</evidence>
<feature type="chain" id="PRO_5047243192" evidence="6">
    <location>
        <begin position="23"/>
        <end position="432"/>
    </location>
</feature>
<dbReference type="Gene3D" id="3.40.190.10">
    <property type="entry name" value="Periplasmic binding protein-like II"/>
    <property type="match status" value="1"/>
</dbReference>
<keyword evidence="2 6" id="KW-0732">Signal</keyword>
<dbReference type="Proteomes" id="UP001501251">
    <property type="component" value="Unassembled WGS sequence"/>
</dbReference>
<proteinExistence type="predicted"/>
<organism evidence="7 8">
    <name type="scientific">Streptosporangium oxazolinicum</name>
    <dbReference type="NCBI Taxonomy" id="909287"/>
    <lineage>
        <taxon>Bacteria</taxon>
        <taxon>Bacillati</taxon>
        <taxon>Actinomycetota</taxon>
        <taxon>Actinomycetes</taxon>
        <taxon>Streptosporangiales</taxon>
        <taxon>Streptosporangiaceae</taxon>
        <taxon>Streptosporangium</taxon>
    </lineage>
</organism>
<name>A0ABP8B0J6_9ACTN</name>
<dbReference type="InterPro" id="IPR050490">
    <property type="entry name" value="Bact_solute-bd_prot1"/>
</dbReference>
<sequence length="432" mass="47095">MPAPRRIVAGLTLLLFATTACGSESKSEAASLELWTRSTPASAEVYKKVIAAYTAKTGVKVTYVPIYENFENKIQEAAAARDLPDVVINDVSLLGTGLSQGLITPVDRAAVAGAADTLDRAWNQARAADGKYYGIPFSTQAVATFIRKDWREKLGRDVPTTWAELDALARAFQNDDPDGNGKDDTYGMLVPASTERGYTAWWASSYLWQGGGDFLTESGGKFTPAIDQPKSVEAVKWMRNLFCEDKVVVPGALTLITDDAHPFFETGKAGIYLTGPWMMGRFDKSLGKDRYEVIPSPAGPAGQGVLGEGENIYLMAGSKLGQQQKQLAEFLISPEGQRIGMNTDQPNPVVRLPVNTTVDVVAERKDERWATIKEIYRDNGRLFPQVPNWTPLRQQASETLNSIFANCGADVQAELTRLAGSFRTELAKQKAG</sequence>
<keyword evidence="5" id="KW-0449">Lipoprotein</keyword>
<evidence type="ECO:0000256" key="1">
    <source>
        <dbReference type="ARBA" id="ARBA00022475"/>
    </source>
</evidence>
<feature type="signal peptide" evidence="6">
    <location>
        <begin position="1"/>
        <end position="22"/>
    </location>
</feature>
<dbReference type="Pfam" id="PF01547">
    <property type="entry name" value="SBP_bac_1"/>
    <property type="match status" value="1"/>
</dbReference>
<dbReference type="SUPFAM" id="SSF53850">
    <property type="entry name" value="Periplasmic binding protein-like II"/>
    <property type="match status" value="1"/>
</dbReference>
<dbReference type="RefSeq" id="WP_344919522.1">
    <property type="nucleotide sequence ID" value="NZ_BAABAQ010000007.1"/>
</dbReference>
<dbReference type="EMBL" id="BAABAQ010000007">
    <property type="protein sequence ID" value="GAA4195153.1"/>
    <property type="molecule type" value="Genomic_DNA"/>
</dbReference>
<keyword evidence="3" id="KW-0472">Membrane</keyword>
<evidence type="ECO:0000256" key="2">
    <source>
        <dbReference type="ARBA" id="ARBA00022729"/>
    </source>
</evidence>
<dbReference type="CDD" id="cd13585">
    <property type="entry name" value="PBP2_TMBP_like"/>
    <property type="match status" value="1"/>
</dbReference>
<keyword evidence="8" id="KW-1185">Reference proteome</keyword>